<reference evidence="3" key="1">
    <citation type="submission" date="2022-10" db="EMBL/GenBank/DDBJ databases">
        <title>Genome assembly of Pristionchus species.</title>
        <authorList>
            <person name="Yoshida K."/>
            <person name="Sommer R.J."/>
        </authorList>
    </citation>
    <scope>NUCLEOTIDE SEQUENCE [LARGE SCALE GENOMIC DNA]</scope>
    <source>
        <strain evidence="3">RS5460</strain>
    </source>
</reference>
<accession>A0AAN5C8R2</accession>
<proteinExistence type="predicted"/>
<organism evidence="2 3">
    <name type="scientific">Pristionchus mayeri</name>
    <dbReference type="NCBI Taxonomy" id="1317129"/>
    <lineage>
        <taxon>Eukaryota</taxon>
        <taxon>Metazoa</taxon>
        <taxon>Ecdysozoa</taxon>
        <taxon>Nematoda</taxon>
        <taxon>Chromadorea</taxon>
        <taxon>Rhabditida</taxon>
        <taxon>Rhabditina</taxon>
        <taxon>Diplogasteromorpha</taxon>
        <taxon>Diplogasteroidea</taxon>
        <taxon>Neodiplogasteridae</taxon>
        <taxon>Pristionchus</taxon>
    </lineage>
</organism>
<evidence type="ECO:0000313" key="3">
    <source>
        <dbReference type="Proteomes" id="UP001328107"/>
    </source>
</evidence>
<keyword evidence="3" id="KW-1185">Reference proteome</keyword>
<feature type="non-terminal residue" evidence="2">
    <location>
        <position position="90"/>
    </location>
</feature>
<comment type="caution">
    <text evidence="2">The sequence shown here is derived from an EMBL/GenBank/DDBJ whole genome shotgun (WGS) entry which is preliminary data.</text>
</comment>
<dbReference type="AlphaFoldDB" id="A0AAN5C8R2"/>
<feature type="chain" id="PRO_5042890757" evidence="1">
    <location>
        <begin position="22"/>
        <end position="90"/>
    </location>
</feature>
<feature type="signal peptide" evidence="1">
    <location>
        <begin position="1"/>
        <end position="21"/>
    </location>
</feature>
<name>A0AAN5C8R2_9BILA</name>
<evidence type="ECO:0000256" key="1">
    <source>
        <dbReference type="SAM" id="SignalP"/>
    </source>
</evidence>
<gene>
    <name evidence="2" type="ORF">PMAYCL1PPCAC_03244</name>
</gene>
<protein>
    <submittedName>
        <fullName evidence="2">Uncharacterized protein</fullName>
    </submittedName>
</protein>
<feature type="non-terminal residue" evidence="2">
    <location>
        <position position="1"/>
    </location>
</feature>
<dbReference type="EMBL" id="BTRK01000001">
    <property type="protein sequence ID" value="GMR33049.1"/>
    <property type="molecule type" value="Genomic_DNA"/>
</dbReference>
<dbReference type="Proteomes" id="UP001328107">
    <property type="component" value="Unassembled WGS sequence"/>
</dbReference>
<sequence>PLSMRSFSLLLLFSLFSSLSSVPIDMNELFKHERVPPLHIISNPSLVQKTNETAQMIKIVDIFEKKAQKLVDDTQAEMRRELADTTTPST</sequence>
<keyword evidence="1" id="KW-0732">Signal</keyword>
<evidence type="ECO:0000313" key="2">
    <source>
        <dbReference type="EMBL" id="GMR33049.1"/>
    </source>
</evidence>